<reference evidence="8" key="1">
    <citation type="submission" date="2011-02" db="EMBL/GenBank/DDBJ databases">
        <title>The complete genome of Planctomyces brasiliensis DSM 5305.</title>
        <authorList>
            <person name="Lucas S."/>
            <person name="Copeland A."/>
            <person name="Lapidus A."/>
            <person name="Bruce D."/>
            <person name="Goodwin L."/>
            <person name="Pitluck S."/>
            <person name="Kyrpides N."/>
            <person name="Mavromatis K."/>
            <person name="Pagani I."/>
            <person name="Ivanova N."/>
            <person name="Ovchinnikova G."/>
            <person name="Lu M."/>
            <person name="Detter J.C."/>
            <person name="Han C."/>
            <person name="Land M."/>
            <person name="Hauser L."/>
            <person name="Markowitz V."/>
            <person name="Cheng J.-F."/>
            <person name="Hugenholtz P."/>
            <person name="Woyke T."/>
            <person name="Wu D."/>
            <person name="Tindall B."/>
            <person name="Pomrenke H.G."/>
            <person name="Brambilla E."/>
            <person name="Klenk H.-P."/>
            <person name="Eisen J.A."/>
        </authorList>
    </citation>
    <scope>NUCLEOTIDE SEQUENCE [LARGE SCALE GENOMIC DNA]</scope>
    <source>
        <strain evidence="8">ATCC 49424 / DSM 5305 / JCM 21570 / NBRC 103401 / IFAM 1448</strain>
    </source>
</reference>
<evidence type="ECO:0000259" key="6">
    <source>
        <dbReference type="Pfam" id="PF07637"/>
    </source>
</evidence>
<evidence type="ECO:0000259" key="4">
    <source>
        <dbReference type="Pfam" id="PF07627"/>
    </source>
</evidence>
<feature type="domain" description="DUF1585" evidence="2">
    <location>
        <begin position="579"/>
        <end position="651"/>
    </location>
</feature>
<proteinExistence type="predicted"/>
<dbReference type="HOGENOM" id="CLU_007458_0_0_0"/>
<sequence length="657" mass="73952">MTVISPLTPHECYWTKSAPLARVIQSSRRLFALLGLALTLFVSSQTVADEPGTDEAALREDAKKTFKEKVEPFVNKYCIKCHGPVPEAGINLRSALQSPGAASSFLHWKKSVANVKVQDMPPEYMDKQPTDEERRQFVEWIGKLKYLAPRDPGPFVIRRLNKMEYGNTLRDLYGVDPSIADSLPEEVMGEGYLNSISPLQSELFLEIANKVVKEVISPEGEAPTAVQQRLFGATPAEEANYRESAREVANNLARDAYRRPPSETELNVLVEVFDLGRENNLNYTESLTLMWKAVLVSPQFLFITPASKIESKERIVPLDDYQLASRLSYLLWAAPPDAELLLLAEKGELHKTEVLRSQVARLLDDPRSRALFDGFGAQWLGVGKLERQTFDPDLFPQMTPALRQAMMDEARLFFESIIRENQSVFRFVDNDYTFLNEPLAKVYGLEQSVQGPDMRRVKLENPNRGGILGMPAMLATTSFPNRTSPVNRGVWVLEQVLGERVPPAPPNVPELEEEGKQSTEGLTLRQRTELHRSEPACANCHKVLDPIGFGLENFDAIGQWRDNNDSGVAIDATGTLPTGESFSTPADLKRLLSKRESDLARNLTERLMAFALGRQLEGYDELVIDRLMVKIAEDNYRVRTIITEVATSYLFTHRRVK</sequence>
<name>F0SH86_RUBBR</name>
<dbReference type="InterPro" id="IPR013039">
    <property type="entry name" value="DUF1588"/>
</dbReference>
<accession>F0SH86</accession>
<dbReference type="KEGG" id="pbs:Plabr_3030"/>
<protein>
    <recommendedName>
        <fullName evidence="9">Cytochrome c domain-containing protein</fullName>
    </recommendedName>
</protein>
<dbReference type="InterPro" id="IPR013036">
    <property type="entry name" value="DUF1587"/>
</dbReference>
<evidence type="ECO:0000313" key="7">
    <source>
        <dbReference type="EMBL" id="ADY60627.1"/>
    </source>
</evidence>
<dbReference type="Pfam" id="PF07624">
    <property type="entry name" value="PSD2"/>
    <property type="match status" value="1"/>
</dbReference>
<dbReference type="eggNOG" id="COG0551">
    <property type="taxonomic scope" value="Bacteria"/>
</dbReference>
<keyword evidence="8" id="KW-1185">Reference proteome</keyword>
<dbReference type="Pfam" id="PF07637">
    <property type="entry name" value="PSD5"/>
    <property type="match status" value="1"/>
</dbReference>
<feature type="domain" description="DUF1595" evidence="6">
    <location>
        <begin position="245"/>
        <end position="303"/>
    </location>
</feature>
<feature type="region of interest" description="Disordered" evidence="1">
    <location>
        <begin position="502"/>
        <end position="522"/>
    </location>
</feature>
<dbReference type="RefSeq" id="WP_013629348.1">
    <property type="nucleotide sequence ID" value="NC_015174.1"/>
</dbReference>
<evidence type="ECO:0000259" key="5">
    <source>
        <dbReference type="Pfam" id="PF07631"/>
    </source>
</evidence>
<dbReference type="Pfam" id="PF07626">
    <property type="entry name" value="PSD3"/>
    <property type="match status" value="1"/>
</dbReference>
<dbReference type="InterPro" id="IPR013043">
    <property type="entry name" value="DUF1595"/>
</dbReference>
<feature type="domain" description="DUF1592" evidence="5">
    <location>
        <begin position="318"/>
        <end position="445"/>
    </location>
</feature>
<dbReference type="AlphaFoldDB" id="F0SH86"/>
<dbReference type="OrthoDB" id="175242at2"/>
<feature type="domain" description="DUF1587" evidence="3">
    <location>
        <begin position="158"/>
        <end position="216"/>
    </location>
</feature>
<evidence type="ECO:0000256" key="1">
    <source>
        <dbReference type="SAM" id="MobiDB-lite"/>
    </source>
</evidence>
<dbReference type="Pfam" id="PF07627">
    <property type="entry name" value="PSCyt3"/>
    <property type="match status" value="1"/>
</dbReference>
<evidence type="ECO:0000259" key="3">
    <source>
        <dbReference type="Pfam" id="PF07626"/>
    </source>
</evidence>
<organism evidence="7 8">
    <name type="scientific">Rubinisphaera brasiliensis (strain ATCC 49424 / DSM 5305 / JCM 21570 / IAM 15109 / NBRC 103401 / IFAM 1448)</name>
    <name type="common">Planctomyces brasiliensis</name>
    <dbReference type="NCBI Taxonomy" id="756272"/>
    <lineage>
        <taxon>Bacteria</taxon>
        <taxon>Pseudomonadati</taxon>
        <taxon>Planctomycetota</taxon>
        <taxon>Planctomycetia</taxon>
        <taxon>Planctomycetales</taxon>
        <taxon>Planctomycetaceae</taxon>
        <taxon>Rubinisphaera</taxon>
    </lineage>
</organism>
<dbReference type="EMBL" id="CP002546">
    <property type="protein sequence ID" value="ADY60627.1"/>
    <property type="molecule type" value="Genomic_DNA"/>
</dbReference>
<dbReference type="Proteomes" id="UP000006860">
    <property type="component" value="Chromosome"/>
</dbReference>
<dbReference type="STRING" id="756272.Plabr_3030"/>
<evidence type="ECO:0008006" key="9">
    <source>
        <dbReference type="Google" id="ProtNLM"/>
    </source>
</evidence>
<evidence type="ECO:0000313" key="8">
    <source>
        <dbReference type="Proteomes" id="UP000006860"/>
    </source>
</evidence>
<dbReference type="InterPro" id="IPR013042">
    <property type="entry name" value="DUF1592"/>
</dbReference>
<evidence type="ECO:0000259" key="2">
    <source>
        <dbReference type="Pfam" id="PF07624"/>
    </source>
</evidence>
<dbReference type="InterPro" id="IPR011478">
    <property type="entry name" value="DUF1585"/>
</dbReference>
<gene>
    <name evidence="7" type="ordered locus">Plabr_3030</name>
</gene>
<dbReference type="eggNOG" id="COG2010">
    <property type="taxonomic scope" value="Bacteria"/>
</dbReference>
<dbReference type="Pfam" id="PF07631">
    <property type="entry name" value="PSD4"/>
    <property type="match status" value="1"/>
</dbReference>
<feature type="domain" description="DUF1588" evidence="4">
    <location>
        <begin position="464"/>
        <end position="563"/>
    </location>
</feature>